<comment type="similarity">
    <text evidence="1">Belongs to the 'phage' integrase family.</text>
</comment>
<dbReference type="Proteomes" id="UP000287910">
    <property type="component" value="Unassembled WGS sequence"/>
</dbReference>
<protein>
    <submittedName>
        <fullName evidence="8">Site-specific integrase</fullName>
    </submittedName>
</protein>
<dbReference type="GO" id="GO:0003677">
    <property type="term" value="F:DNA binding"/>
    <property type="evidence" value="ECO:0007669"/>
    <property type="project" value="UniProtKB-UniRule"/>
</dbReference>
<gene>
    <name evidence="8" type="ORF">EK386_02400</name>
</gene>
<evidence type="ECO:0000259" key="7">
    <source>
        <dbReference type="PROSITE" id="PS51900"/>
    </source>
</evidence>
<evidence type="ECO:0000313" key="8">
    <source>
        <dbReference type="EMBL" id="RUL56500.1"/>
    </source>
</evidence>
<dbReference type="GO" id="GO:0006310">
    <property type="term" value="P:DNA recombination"/>
    <property type="evidence" value="ECO:0007669"/>
    <property type="project" value="UniProtKB-KW"/>
</dbReference>
<accession>A0A3S0WIG6</accession>
<dbReference type="InterPro" id="IPR010998">
    <property type="entry name" value="Integrase_recombinase_N"/>
</dbReference>
<proteinExistence type="inferred from homology"/>
<dbReference type="InterPro" id="IPR050090">
    <property type="entry name" value="Tyrosine_recombinase_XerCD"/>
</dbReference>
<evidence type="ECO:0000313" key="9">
    <source>
        <dbReference type="Proteomes" id="UP000287910"/>
    </source>
</evidence>
<dbReference type="Pfam" id="PF14657">
    <property type="entry name" value="Arm-DNA-bind_4"/>
    <property type="match status" value="1"/>
</dbReference>
<dbReference type="EMBL" id="RYYR01000002">
    <property type="protein sequence ID" value="RUL56500.1"/>
    <property type="molecule type" value="Genomic_DNA"/>
</dbReference>
<dbReference type="InterPro" id="IPR028259">
    <property type="entry name" value="AP2-like_int_N"/>
</dbReference>
<evidence type="ECO:0000256" key="1">
    <source>
        <dbReference type="ARBA" id="ARBA00008857"/>
    </source>
</evidence>
<dbReference type="InterPro" id="IPR002104">
    <property type="entry name" value="Integrase_catalytic"/>
</dbReference>
<reference evidence="8 9" key="1">
    <citation type="submission" date="2018-12" db="EMBL/GenBank/DDBJ databases">
        <title>Lysinibacillus antri sp. nov., isolated from a cave soil.</title>
        <authorList>
            <person name="Narsing Rao M.P."/>
            <person name="Zhang H."/>
            <person name="Dong Z.-Y."/>
            <person name="Niu X.-K."/>
            <person name="Zhang K."/>
            <person name="Fang B.-Z."/>
            <person name="Kang Y.-Q."/>
            <person name="Xiao M."/>
            <person name="Li W.-J."/>
        </authorList>
    </citation>
    <scope>NUCLEOTIDE SEQUENCE [LARGE SCALE GENOMIC DNA]</scope>
    <source>
        <strain evidence="8 9">SYSU K30002</strain>
    </source>
</reference>
<feature type="domain" description="Tyr recombinase" evidence="6">
    <location>
        <begin position="184"/>
        <end position="383"/>
    </location>
</feature>
<evidence type="ECO:0000259" key="6">
    <source>
        <dbReference type="PROSITE" id="PS51898"/>
    </source>
</evidence>
<organism evidence="8 9">
    <name type="scientific">Lysinibacillus antri</name>
    <dbReference type="NCBI Taxonomy" id="2498145"/>
    <lineage>
        <taxon>Bacteria</taxon>
        <taxon>Bacillati</taxon>
        <taxon>Bacillota</taxon>
        <taxon>Bacilli</taxon>
        <taxon>Bacillales</taxon>
        <taxon>Bacillaceae</taxon>
        <taxon>Lysinibacillus</taxon>
    </lineage>
</organism>
<evidence type="ECO:0000256" key="5">
    <source>
        <dbReference type="PROSITE-ProRule" id="PRU01248"/>
    </source>
</evidence>
<dbReference type="CDD" id="cd01189">
    <property type="entry name" value="INT_ICEBs1_C_like"/>
    <property type="match status" value="1"/>
</dbReference>
<evidence type="ECO:0000256" key="2">
    <source>
        <dbReference type="ARBA" id="ARBA00022908"/>
    </source>
</evidence>
<dbReference type="PANTHER" id="PTHR30349:SF64">
    <property type="entry name" value="PROPHAGE INTEGRASE INTD-RELATED"/>
    <property type="match status" value="1"/>
</dbReference>
<dbReference type="InterPro" id="IPR013762">
    <property type="entry name" value="Integrase-like_cat_sf"/>
</dbReference>
<keyword evidence="4" id="KW-0233">DNA recombination</keyword>
<dbReference type="InterPro" id="IPR011010">
    <property type="entry name" value="DNA_brk_join_enz"/>
</dbReference>
<dbReference type="GO" id="GO:0015074">
    <property type="term" value="P:DNA integration"/>
    <property type="evidence" value="ECO:0007669"/>
    <property type="project" value="UniProtKB-KW"/>
</dbReference>
<evidence type="ECO:0000256" key="3">
    <source>
        <dbReference type="ARBA" id="ARBA00023125"/>
    </source>
</evidence>
<keyword evidence="2" id="KW-0229">DNA integration</keyword>
<dbReference type="Gene3D" id="1.10.150.130">
    <property type="match status" value="1"/>
</dbReference>
<dbReference type="InterPro" id="IPR044068">
    <property type="entry name" value="CB"/>
</dbReference>
<dbReference type="RefSeq" id="WP_126657417.1">
    <property type="nucleotide sequence ID" value="NZ_RYYR01000002.1"/>
</dbReference>
<keyword evidence="9" id="KW-1185">Reference proteome</keyword>
<dbReference type="PROSITE" id="PS51898">
    <property type="entry name" value="TYR_RECOMBINASE"/>
    <property type="match status" value="1"/>
</dbReference>
<dbReference type="Pfam" id="PF14659">
    <property type="entry name" value="Phage_int_SAM_3"/>
    <property type="match status" value="1"/>
</dbReference>
<evidence type="ECO:0000256" key="4">
    <source>
        <dbReference type="ARBA" id="ARBA00023172"/>
    </source>
</evidence>
<dbReference type="Pfam" id="PF00589">
    <property type="entry name" value="Phage_integrase"/>
    <property type="match status" value="1"/>
</dbReference>
<dbReference type="SUPFAM" id="SSF56349">
    <property type="entry name" value="DNA breaking-rejoining enzymes"/>
    <property type="match status" value="1"/>
</dbReference>
<dbReference type="PANTHER" id="PTHR30349">
    <property type="entry name" value="PHAGE INTEGRASE-RELATED"/>
    <property type="match status" value="1"/>
</dbReference>
<dbReference type="Gene3D" id="1.10.443.10">
    <property type="entry name" value="Intergrase catalytic core"/>
    <property type="match status" value="1"/>
</dbReference>
<dbReference type="InterPro" id="IPR004107">
    <property type="entry name" value="Integrase_SAM-like_N"/>
</dbReference>
<sequence length="394" mass="46250">MVKRIKPKMNKCKKDKELYWYLNAEGEKRWSFRHRYYDLFNKRKEKSEQGFTSEATAYRALCEVRAKLATGNSIEVEHDKMTVGQWLNIWYETHECDWEITTQTQRKNIIKYQIEPLIGKLRLSTLDKETYKRKFINPLLKDYKPSTVRLFHRVFKVAINAAVDAEILTRNRFTKIKIADEERELPNVLSIEQLNRFLEAAKNDEPFTSQLIINTLAFTGIRRGEALALKWKNIDTDKLTITIEATRDRKGFRTPKTLNSYRTIDIDGNLAELFKKYRTWCVETYLSFGKRFKDEEFKDLFIFISYQTAEPYMDNSLFYSFKRLSDKIGFTVKPHTLRHTHASILLSSGADVAVVADRLGNTPKVIWETYAHVISESKSKTVDQFISALKVAEK</sequence>
<name>A0A3S0WIG6_9BACI</name>
<feature type="domain" description="Core-binding (CB)" evidence="7">
    <location>
        <begin position="81"/>
        <end position="163"/>
    </location>
</feature>
<dbReference type="PROSITE" id="PS51900">
    <property type="entry name" value="CB"/>
    <property type="match status" value="1"/>
</dbReference>
<dbReference type="AlphaFoldDB" id="A0A3S0WIG6"/>
<comment type="caution">
    <text evidence="8">The sequence shown here is derived from an EMBL/GenBank/DDBJ whole genome shotgun (WGS) entry which is preliminary data.</text>
</comment>
<keyword evidence="3 5" id="KW-0238">DNA-binding</keyword>